<dbReference type="PROSITE" id="PS00455">
    <property type="entry name" value="AMP_BINDING"/>
    <property type="match status" value="1"/>
</dbReference>
<evidence type="ECO:0000313" key="6">
    <source>
        <dbReference type="EMBL" id="OLF10542.1"/>
    </source>
</evidence>
<gene>
    <name evidence="6" type="ORF">BLA60_15275</name>
</gene>
<dbReference type="CDD" id="cd19531">
    <property type="entry name" value="LCL_NRPS-like"/>
    <property type="match status" value="1"/>
</dbReference>
<evidence type="ECO:0000256" key="4">
    <source>
        <dbReference type="SAM" id="MobiDB-lite"/>
    </source>
</evidence>
<feature type="compositionally biased region" description="Basic and acidic residues" evidence="4">
    <location>
        <begin position="635"/>
        <end position="652"/>
    </location>
</feature>
<comment type="cofactor">
    <cofactor evidence="1">
        <name>pantetheine 4'-phosphate</name>
        <dbReference type="ChEBI" id="CHEBI:47942"/>
    </cofactor>
</comment>
<dbReference type="GO" id="GO:0009239">
    <property type="term" value="P:enterobactin biosynthetic process"/>
    <property type="evidence" value="ECO:0007669"/>
    <property type="project" value="TreeGrafter"/>
</dbReference>
<dbReference type="GO" id="GO:0008610">
    <property type="term" value="P:lipid biosynthetic process"/>
    <property type="evidence" value="ECO:0007669"/>
    <property type="project" value="UniProtKB-ARBA"/>
</dbReference>
<dbReference type="PANTHER" id="PTHR45527:SF1">
    <property type="entry name" value="FATTY ACID SYNTHASE"/>
    <property type="match status" value="1"/>
</dbReference>
<feature type="region of interest" description="Disordered" evidence="4">
    <location>
        <begin position="33"/>
        <end position="55"/>
    </location>
</feature>
<dbReference type="PANTHER" id="PTHR45527">
    <property type="entry name" value="NONRIBOSOMAL PEPTIDE SYNTHETASE"/>
    <property type="match status" value="1"/>
</dbReference>
<accession>A0A7Z0WN01</accession>
<dbReference type="InterPro" id="IPR036736">
    <property type="entry name" value="ACP-like_sf"/>
</dbReference>
<dbReference type="OrthoDB" id="2472181at2"/>
<evidence type="ECO:0000256" key="3">
    <source>
        <dbReference type="ARBA" id="ARBA00022553"/>
    </source>
</evidence>
<reference evidence="6 7" key="1">
    <citation type="submission" date="2016-12" db="EMBL/GenBank/DDBJ databases">
        <title>The draft genome sequence of Actinophytocola xinjiangensis.</title>
        <authorList>
            <person name="Wang W."/>
            <person name="Yuan L."/>
        </authorList>
    </citation>
    <scope>NUCLEOTIDE SEQUENCE [LARGE SCALE GENOMIC DNA]</scope>
    <source>
        <strain evidence="6 7">CGMCC 4.4663</strain>
    </source>
</reference>
<dbReference type="Pfam" id="PF00501">
    <property type="entry name" value="AMP-binding"/>
    <property type="match status" value="1"/>
</dbReference>
<dbReference type="InterPro" id="IPR000873">
    <property type="entry name" value="AMP-dep_synth/lig_dom"/>
</dbReference>
<dbReference type="AlphaFoldDB" id="A0A7Z0WN01"/>
<dbReference type="GO" id="GO:0005829">
    <property type="term" value="C:cytosol"/>
    <property type="evidence" value="ECO:0007669"/>
    <property type="project" value="TreeGrafter"/>
</dbReference>
<evidence type="ECO:0000313" key="7">
    <source>
        <dbReference type="Proteomes" id="UP000185696"/>
    </source>
</evidence>
<evidence type="ECO:0000256" key="1">
    <source>
        <dbReference type="ARBA" id="ARBA00001957"/>
    </source>
</evidence>
<feature type="compositionally biased region" description="Basic and acidic residues" evidence="4">
    <location>
        <begin position="37"/>
        <end position="50"/>
    </location>
</feature>
<dbReference type="InterPro" id="IPR025110">
    <property type="entry name" value="AMP-bd_C"/>
</dbReference>
<proteinExistence type="predicted"/>
<dbReference type="Gene3D" id="3.40.50.1820">
    <property type="entry name" value="alpha/beta hydrolase"/>
    <property type="match status" value="1"/>
</dbReference>
<dbReference type="Gene3D" id="3.30.300.30">
    <property type="match status" value="1"/>
</dbReference>
<dbReference type="InterPro" id="IPR029058">
    <property type="entry name" value="AB_hydrolase_fold"/>
</dbReference>
<dbReference type="Gene3D" id="3.40.50.980">
    <property type="match status" value="2"/>
</dbReference>
<comment type="caution">
    <text evidence="6">The sequence shown here is derived from an EMBL/GenBank/DDBJ whole genome shotgun (WGS) entry which is preliminary data.</text>
</comment>
<dbReference type="GO" id="GO:0031177">
    <property type="term" value="F:phosphopantetheine binding"/>
    <property type="evidence" value="ECO:0007669"/>
    <property type="project" value="TreeGrafter"/>
</dbReference>
<dbReference type="InterPro" id="IPR045851">
    <property type="entry name" value="AMP-bd_C_sf"/>
</dbReference>
<dbReference type="InterPro" id="IPR001242">
    <property type="entry name" value="Condensation_dom"/>
</dbReference>
<sequence length="1126" mass="122451">MADDAPDEATALRRAVDELSPERRALLSLRLAGKRAAARDRIPPRPREAGVNRFPASPGQERLYYRQELAPDAVTYLMPFQARITGRLRVDALRTALTDAVDRHEVLRTGFEITPELGLTQVVRPAATVRIDLPVEEIHADDVPDRVARLTSRPFDLGAPPLLRAGLWRPRGTGVADEWVFALCVHHIVVDGWSIGVLVNEVIETYSATVREHPPRRAPLPVQYGDFAHWQRDRLTGTAATEHLAHWRATLAGARPLTLPTDRPRRSERTCGYDSVALPLSPGTVTQLDTLARSAEATPFMVLLAAFAVVLRRWSGQDDVLLGTPVAGRDRPELEELVGFFVNTVPLRLRTAGATTFRELIGLARATCLDAYEHQEVPFERVMREVGVERRGGTAGLLTVMLALGNVPAGRVRLPELDVEVRDLPTAGTDFDLTVELTPVPEGGLSGWLVYSRDLFDRDTAERIAVALHEVLAAALADPDTAPHDLPVMPATDRDTVVRGFGVASEPGCPVRPPLDWFTDHVRATPHATAVVAGSDTVSFAELSDRTDRLARRLRRLGAGPEDRVAVCLPRGLDLVVSLLAVLRVGAVFVPLEVEHPDERLRWLVTDAAPKLVLADPTTAGRLSVPDSVLVPVMPDERDGEHGRNDLDEPPAHPDNAAYVLYTSGSTGRPKGVVITRQALANRVRGMCTVFRIDRRDVVLHKTPMSSDTAMWELLVSLFSGGLLVLADPGRQSDPGHVFDLMTRHRVTTCFFVPSALRPMLAAPGFAEAARTLRLMVCGGEELPAALGEQLIEAAPHVGLYNSYGPTEATINVAEYEVRSPVPDPVPIGGPVPGADLYVLDELLRPQQIGVPGDLYAGGVQVARCYLDRPGLTAQSCVPHPFARGERLYRTGDRARWRGDGVLEFLGRADQQIKIRGFRVEPGEVESALRSHPEVAEAVVVARPLARDDLGLVAYVTARVPGPLGVDSLRGHLTRLLPGPMVPARFVLLDAFPLTAYGKVDRSNLPDDPGLTPSGATHVPPSDDLESVLAGIWAGVLDIAEIGVRDDFFALGGHSLLATVVVSQVRELFRMDLPLHFFVEAPTVADLAGLVRAQGRRDGVDVDRVAELVLRVRRMSPAEAAELLGD</sequence>
<dbReference type="InterPro" id="IPR020845">
    <property type="entry name" value="AMP-binding_CS"/>
</dbReference>
<keyword evidence="2" id="KW-0596">Phosphopantetheine</keyword>
<evidence type="ECO:0000256" key="2">
    <source>
        <dbReference type="ARBA" id="ARBA00022450"/>
    </source>
</evidence>
<dbReference type="RefSeq" id="WP_075133531.1">
    <property type="nucleotide sequence ID" value="NZ_MSIF01000006.1"/>
</dbReference>
<dbReference type="SUPFAM" id="SSF52777">
    <property type="entry name" value="CoA-dependent acyltransferases"/>
    <property type="match status" value="2"/>
</dbReference>
<dbReference type="Pfam" id="PF00550">
    <property type="entry name" value="PP-binding"/>
    <property type="match status" value="1"/>
</dbReference>
<name>A0A7Z0WN01_9PSEU</name>
<dbReference type="PROSITE" id="PS50075">
    <property type="entry name" value="CARRIER"/>
    <property type="match status" value="1"/>
</dbReference>
<organism evidence="6 7">
    <name type="scientific">Actinophytocola xinjiangensis</name>
    <dbReference type="NCBI Taxonomy" id="485602"/>
    <lineage>
        <taxon>Bacteria</taxon>
        <taxon>Bacillati</taxon>
        <taxon>Actinomycetota</taxon>
        <taxon>Actinomycetes</taxon>
        <taxon>Pseudonocardiales</taxon>
        <taxon>Pseudonocardiaceae</taxon>
    </lineage>
</organism>
<dbReference type="GO" id="GO:0043041">
    <property type="term" value="P:amino acid activation for nonribosomal peptide biosynthetic process"/>
    <property type="evidence" value="ECO:0007669"/>
    <property type="project" value="TreeGrafter"/>
</dbReference>
<dbReference type="InterPro" id="IPR009081">
    <property type="entry name" value="PP-bd_ACP"/>
</dbReference>
<dbReference type="SUPFAM" id="SSF47336">
    <property type="entry name" value="ACP-like"/>
    <property type="match status" value="1"/>
</dbReference>
<dbReference type="GO" id="GO:0009366">
    <property type="term" value="C:enterobactin synthetase complex"/>
    <property type="evidence" value="ECO:0007669"/>
    <property type="project" value="TreeGrafter"/>
</dbReference>
<feature type="domain" description="Carrier" evidence="5">
    <location>
        <begin position="1020"/>
        <end position="1095"/>
    </location>
</feature>
<dbReference type="InterPro" id="IPR010071">
    <property type="entry name" value="AA_adenyl_dom"/>
</dbReference>
<dbReference type="SUPFAM" id="SSF56801">
    <property type="entry name" value="Acetyl-CoA synthetase-like"/>
    <property type="match status" value="1"/>
</dbReference>
<feature type="region of interest" description="Disordered" evidence="4">
    <location>
        <begin position="632"/>
        <end position="653"/>
    </location>
</feature>
<dbReference type="Gene3D" id="2.30.38.10">
    <property type="entry name" value="Luciferase, Domain 3"/>
    <property type="match status" value="1"/>
</dbReference>
<protein>
    <recommendedName>
        <fullName evidence="5">Carrier domain-containing protein</fullName>
    </recommendedName>
</protein>
<keyword evidence="7" id="KW-1185">Reference proteome</keyword>
<dbReference type="Pfam" id="PF13193">
    <property type="entry name" value="AMP-binding_C"/>
    <property type="match status" value="1"/>
</dbReference>
<dbReference type="Gene3D" id="3.30.559.30">
    <property type="entry name" value="Nonribosomal peptide synthetase, condensation domain"/>
    <property type="match status" value="1"/>
</dbReference>
<dbReference type="GO" id="GO:0047527">
    <property type="term" value="F:2,3-dihydroxybenzoate-serine ligase activity"/>
    <property type="evidence" value="ECO:0007669"/>
    <property type="project" value="TreeGrafter"/>
</dbReference>
<dbReference type="Proteomes" id="UP000185696">
    <property type="component" value="Unassembled WGS sequence"/>
</dbReference>
<dbReference type="Gene3D" id="3.30.559.10">
    <property type="entry name" value="Chloramphenicol acetyltransferase-like domain"/>
    <property type="match status" value="1"/>
</dbReference>
<dbReference type="EMBL" id="MSIF01000006">
    <property type="protein sequence ID" value="OLF10542.1"/>
    <property type="molecule type" value="Genomic_DNA"/>
</dbReference>
<dbReference type="Pfam" id="PF00668">
    <property type="entry name" value="Condensation"/>
    <property type="match status" value="1"/>
</dbReference>
<dbReference type="InterPro" id="IPR023213">
    <property type="entry name" value="CAT-like_dom_sf"/>
</dbReference>
<dbReference type="NCBIfam" id="TIGR01733">
    <property type="entry name" value="AA-adenyl-dom"/>
    <property type="match status" value="1"/>
</dbReference>
<evidence type="ECO:0000259" key="5">
    <source>
        <dbReference type="PROSITE" id="PS50075"/>
    </source>
</evidence>
<dbReference type="FunFam" id="3.40.50.980:FF:000001">
    <property type="entry name" value="Non-ribosomal peptide synthetase"/>
    <property type="match status" value="1"/>
</dbReference>
<dbReference type="FunFam" id="1.10.1200.10:FF:000005">
    <property type="entry name" value="Nonribosomal peptide synthetase 1"/>
    <property type="match status" value="1"/>
</dbReference>
<keyword evidence="3" id="KW-0597">Phosphoprotein</keyword>